<dbReference type="PANTHER" id="PTHR30482:SF20">
    <property type="entry name" value="HIGH-AFFINITY BRANCHED-CHAIN AMINO ACID TRANSPORT SYSTEM PERMEASE PROTEIN LIVM"/>
    <property type="match status" value="1"/>
</dbReference>
<feature type="transmembrane region" description="Helical" evidence="6">
    <location>
        <begin position="374"/>
        <end position="393"/>
    </location>
</feature>
<feature type="transmembrane region" description="Helical" evidence="6">
    <location>
        <begin position="609"/>
        <end position="631"/>
    </location>
</feature>
<feature type="transmembrane region" description="Helical" evidence="6">
    <location>
        <begin position="399"/>
        <end position="418"/>
    </location>
</feature>
<keyword evidence="5 6" id="KW-0472">Membrane</keyword>
<organism evidence="7 8">
    <name type="scientific">Candidatus Neomicrothrix parvicella RN1</name>
    <dbReference type="NCBI Taxonomy" id="1229780"/>
    <lineage>
        <taxon>Bacteria</taxon>
        <taxon>Bacillati</taxon>
        <taxon>Actinomycetota</taxon>
        <taxon>Acidimicrobiia</taxon>
        <taxon>Acidimicrobiales</taxon>
        <taxon>Microthrixaceae</taxon>
        <taxon>Candidatus Neomicrothrix</taxon>
    </lineage>
</organism>
<dbReference type="InterPro" id="IPR001851">
    <property type="entry name" value="ABC_transp_permease"/>
</dbReference>
<feature type="transmembrane region" description="Helical" evidence="6">
    <location>
        <begin position="6"/>
        <end position="27"/>
    </location>
</feature>
<dbReference type="AlphaFoldDB" id="R4Z2I5"/>
<evidence type="ECO:0000256" key="5">
    <source>
        <dbReference type="ARBA" id="ARBA00023136"/>
    </source>
</evidence>
<keyword evidence="8" id="KW-1185">Reference proteome</keyword>
<feature type="transmembrane region" description="Helical" evidence="6">
    <location>
        <begin position="203"/>
        <end position="224"/>
    </location>
</feature>
<evidence type="ECO:0000256" key="2">
    <source>
        <dbReference type="ARBA" id="ARBA00022475"/>
    </source>
</evidence>
<dbReference type="RefSeq" id="WP_012226152.1">
    <property type="nucleotide sequence ID" value="NZ_HG422565.1"/>
</dbReference>
<feature type="transmembrane region" description="Helical" evidence="6">
    <location>
        <begin position="349"/>
        <end position="367"/>
    </location>
</feature>
<dbReference type="GO" id="GO:0005886">
    <property type="term" value="C:plasma membrane"/>
    <property type="evidence" value="ECO:0007669"/>
    <property type="project" value="UniProtKB-SubCell"/>
</dbReference>
<accession>R4Z2I5</accession>
<dbReference type="Proteomes" id="UP000018291">
    <property type="component" value="Unassembled WGS sequence"/>
</dbReference>
<protein>
    <recommendedName>
        <fullName evidence="9">ABC transporter permease</fullName>
    </recommendedName>
</protein>
<feature type="transmembrane region" description="Helical" evidence="6">
    <location>
        <begin position="562"/>
        <end position="589"/>
    </location>
</feature>
<feature type="transmembrane region" description="Helical" evidence="6">
    <location>
        <begin position="109"/>
        <end position="127"/>
    </location>
</feature>
<dbReference type="PANTHER" id="PTHR30482">
    <property type="entry name" value="HIGH-AFFINITY BRANCHED-CHAIN AMINO ACID TRANSPORT SYSTEM PERMEASE"/>
    <property type="match status" value="1"/>
</dbReference>
<dbReference type="Pfam" id="PF02653">
    <property type="entry name" value="BPD_transp_2"/>
    <property type="match status" value="2"/>
</dbReference>
<reference evidence="7 8" key="1">
    <citation type="journal article" date="2013" name="ISME J.">
        <title>Metabolic model for the filamentous 'Candidatus Microthrix parvicella' based on genomic and metagenomic analyses.</title>
        <authorList>
            <person name="Jon McIlroy S."/>
            <person name="Kristiansen R."/>
            <person name="Albertsen M."/>
            <person name="Michael Karst S."/>
            <person name="Rossetti S."/>
            <person name="Lund Nielsen J."/>
            <person name="Tandoi V."/>
            <person name="James Seviour R."/>
            <person name="Nielsen P.H."/>
        </authorList>
    </citation>
    <scope>NUCLEOTIDE SEQUENCE [LARGE SCALE GENOMIC DNA]</scope>
    <source>
        <strain evidence="7 8">RN1</strain>
    </source>
</reference>
<comment type="subcellular location">
    <subcellularLocation>
        <location evidence="1">Cell membrane</location>
        <topology evidence="1">Multi-pass membrane protein</topology>
    </subcellularLocation>
</comment>
<proteinExistence type="predicted"/>
<dbReference type="CDD" id="cd06582">
    <property type="entry name" value="TM_PBP1_LivH_like"/>
    <property type="match status" value="1"/>
</dbReference>
<gene>
    <name evidence="7" type="ORF">BN381_240008</name>
</gene>
<dbReference type="EMBL" id="CANL01000017">
    <property type="protein sequence ID" value="CCM63501.1"/>
    <property type="molecule type" value="Genomic_DNA"/>
</dbReference>
<dbReference type="GO" id="GO:0015658">
    <property type="term" value="F:branched-chain amino acid transmembrane transporter activity"/>
    <property type="evidence" value="ECO:0007669"/>
    <property type="project" value="InterPro"/>
</dbReference>
<dbReference type="OrthoDB" id="3396710at2"/>
<evidence type="ECO:0000256" key="4">
    <source>
        <dbReference type="ARBA" id="ARBA00022989"/>
    </source>
</evidence>
<evidence type="ECO:0008006" key="9">
    <source>
        <dbReference type="Google" id="ProtNLM"/>
    </source>
</evidence>
<keyword evidence="2" id="KW-1003">Cell membrane</keyword>
<evidence type="ECO:0000256" key="1">
    <source>
        <dbReference type="ARBA" id="ARBA00004651"/>
    </source>
</evidence>
<evidence type="ECO:0000313" key="7">
    <source>
        <dbReference type="EMBL" id="CCM63501.1"/>
    </source>
</evidence>
<feature type="transmembrane region" description="Helical" evidence="6">
    <location>
        <begin position="34"/>
        <end position="53"/>
    </location>
</feature>
<keyword evidence="4 6" id="KW-1133">Transmembrane helix</keyword>
<comment type="caution">
    <text evidence="7">The sequence shown here is derived from an EMBL/GenBank/DDBJ whole genome shotgun (WGS) entry which is preliminary data.</text>
</comment>
<evidence type="ECO:0000313" key="8">
    <source>
        <dbReference type="Proteomes" id="UP000018291"/>
    </source>
</evidence>
<evidence type="ECO:0000256" key="6">
    <source>
        <dbReference type="SAM" id="Phobius"/>
    </source>
</evidence>
<keyword evidence="3 6" id="KW-0812">Transmembrane</keyword>
<feature type="transmembrane region" description="Helical" evidence="6">
    <location>
        <begin position="531"/>
        <end position="550"/>
    </location>
</feature>
<feature type="transmembrane region" description="Helical" evidence="6">
    <location>
        <begin position="481"/>
        <end position="501"/>
    </location>
</feature>
<dbReference type="CDD" id="cd06581">
    <property type="entry name" value="TM_PBP1_LivM_like"/>
    <property type="match status" value="1"/>
</dbReference>
<feature type="transmembrane region" description="Helical" evidence="6">
    <location>
        <begin position="78"/>
        <end position="100"/>
    </location>
</feature>
<feature type="transmembrane region" description="Helical" evidence="6">
    <location>
        <begin position="325"/>
        <end position="343"/>
    </location>
</feature>
<name>R4Z2I5_9ACTN</name>
<dbReference type="STRING" id="1229780.BN381_240008"/>
<dbReference type="eggNOG" id="COG0559">
    <property type="taxonomic scope" value="Bacteria"/>
</dbReference>
<dbReference type="InterPro" id="IPR043428">
    <property type="entry name" value="LivM-like"/>
</dbReference>
<feature type="transmembrane region" description="Helical" evidence="6">
    <location>
        <begin position="236"/>
        <end position="263"/>
    </location>
</feature>
<dbReference type="HOGENOM" id="CLU_006313_4_2_11"/>
<dbReference type="eggNOG" id="COG4177">
    <property type="taxonomic scope" value="Bacteria"/>
</dbReference>
<sequence length="659" mass="67123">MSSHLGYLLLGLGAGSAIAALGLGLVMVYRASGVINLAQGALGMFVALAFFNFRETGDVTLPLVGLPASFHVLQRPTLATALAVFIPYGLVLGAVVYLLVFRPLRRSPPLAQVVASVGLFLYLWAVAELRFPGEVMIRTIVDDSGLNVFGRLVTSDQFYVAAMVAAVSGALWLVGNRTRFGLATTAAAENERGAVLAGLRPDLLALGNWSLAVCLAGTFTILAAQITRLDPLTTSLAVVPALAAALLGGFRSYGAVVIGGLVLGMGASELTNLQADHTWVPQVGWQQGLPLLVILGVMLLRGRPLPDRGALAAVRFPGAPQPRHAVVVAAVGVPLAAAAMFAVGPDLRSGLIASAIAAVISLSVVVLTGWVGQISLAPLAFAGVAGFALVRLSAANLGLLAPVLAVVVATAVGVLVGLPAARVRGMSLAIATLAAAVAIEELLFKWSWFTGGVEGVRAPKLSLFGADLSISAPGAEFPRPIFGVVCVVVCGAAALVVAGLLRSRVGVAFLAVRGNERAAAAAGVNVSQVKLMAFAVSAALAGVGGVLLAYQRQSLSVQSYQVFVSLSVVALTYLAGITSISGALLAGALAPEGLVTALSGSTSSSTTQFAINGMALIVVAILAPEGITGVVRHRWKSAAIGRSFNRAEPRAVLKSEVGG</sequence>
<evidence type="ECO:0000256" key="3">
    <source>
        <dbReference type="ARBA" id="ARBA00022692"/>
    </source>
</evidence>